<evidence type="ECO:0000256" key="3">
    <source>
        <dbReference type="ARBA" id="ARBA00023016"/>
    </source>
</evidence>
<dbReference type="PANTHER" id="PTHR31241">
    <property type="entry name" value="DEHYDRATION-RESPONSIVE ELEMENT-BINDING PROTEIN 2C"/>
    <property type="match status" value="1"/>
</dbReference>
<dbReference type="AlphaFoldDB" id="A0AAP0KLV0"/>
<proteinExistence type="inferred from homology"/>
<feature type="domain" description="AP2/ERF" evidence="10">
    <location>
        <begin position="93"/>
        <end position="150"/>
    </location>
</feature>
<dbReference type="GO" id="GO:0006950">
    <property type="term" value="P:response to stress"/>
    <property type="evidence" value="ECO:0007669"/>
    <property type="project" value="TreeGrafter"/>
</dbReference>
<dbReference type="GO" id="GO:0045893">
    <property type="term" value="P:positive regulation of DNA-templated transcription"/>
    <property type="evidence" value="ECO:0007669"/>
    <property type="project" value="TreeGrafter"/>
</dbReference>
<feature type="compositionally biased region" description="Polar residues" evidence="9">
    <location>
        <begin position="56"/>
        <end position="66"/>
    </location>
</feature>
<keyword evidence="2" id="KW-0805">Transcription regulation</keyword>
<keyword evidence="4" id="KW-0238">DNA-binding</keyword>
<evidence type="ECO:0000259" key="10">
    <source>
        <dbReference type="PROSITE" id="PS51032"/>
    </source>
</evidence>
<gene>
    <name evidence="11" type="ORF">Sjap_001519</name>
</gene>
<sequence>MHLRRMRRGVVVGNCRLVEGSVFGVSIRGEIISILASSGIVDWKRKSREETLAKWQEQNNTNNEASTPRKIQGRGSKRGCMTGKGGPENPSCKFRGVRQRTWGMWVAEIHEPNNGRQLWLGTFETAKAAALAYDKAAKTMYKDRARLNFPESSATHQVSLREMPEASTQLNSDSMLERVLPTVCANVEAAAVEASTVRSDLHGDRGMNNENSVVDVVSNDVNKEEGLDLSDLNTLAPSEYNDGEFQNLFEATTQAPFNYNKEDSQDYSVNEMLDIDELLALLNSDSVNENCGSMQNLSDYDSGQSGCKEHGTESFDFSQQLQNKDAELLGKLHRMEQAQPSVDYSKYFAKKDKKDDF</sequence>
<comment type="caution">
    <text evidence="11">The sequence shown here is derived from an EMBL/GenBank/DDBJ whole genome shotgun (WGS) entry which is preliminary data.</text>
</comment>
<dbReference type="GO" id="GO:0005634">
    <property type="term" value="C:nucleus"/>
    <property type="evidence" value="ECO:0007669"/>
    <property type="project" value="UniProtKB-SubCell"/>
</dbReference>
<evidence type="ECO:0000256" key="8">
    <source>
        <dbReference type="ARBA" id="ARBA00024343"/>
    </source>
</evidence>
<evidence type="ECO:0000256" key="9">
    <source>
        <dbReference type="SAM" id="MobiDB-lite"/>
    </source>
</evidence>
<feature type="region of interest" description="Disordered" evidence="9">
    <location>
        <begin position="55"/>
        <end position="91"/>
    </location>
</feature>
<evidence type="ECO:0000256" key="5">
    <source>
        <dbReference type="ARBA" id="ARBA00023159"/>
    </source>
</evidence>
<reference evidence="11 12" key="1">
    <citation type="submission" date="2024-01" db="EMBL/GenBank/DDBJ databases">
        <title>Genome assemblies of Stephania.</title>
        <authorList>
            <person name="Yang L."/>
        </authorList>
    </citation>
    <scope>NUCLEOTIDE SEQUENCE [LARGE SCALE GENOMIC DNA]</scope>
    <source>
        <strain evidence="11">QJT</strain>
        <tissue evidence="11">Leaf</tissue>
    </source>
</reference>
<protein>
    <recommendedName>
        <fullName evidence="10">AP2/ERF domain-containing protein</fullName>
    </recommendedName>
</protein>
<comment type="similarity">
    <text evidence="8">Belongs to the AP2/ERF transcription factor family. ERF subfamily.</text>
</comment>
<evidence type="ECO:0000313" key="12">
    <source>
        <dbReference type="Proteomes" id="UP001417504"/>
    </source>
</evidence>
<dbReference type="EMBL" id="JBBNAE010000001">
    <property type="protein sequence ID" value="KAK9154039.1"/>
    <property type="molecule type" value="Genomic_DNA"/>
</dbReference>
<accession>A0AAP0KLV0</accession>
<keyword evidence="3" id="KW-0346">Stress response</keyword>
<keyword evidence="12" id="KW-1185">Reference proteome</keyword>
<evidence type="ECO:0000256" key="1">
    <source>
        <dbReference type="ARBA" id="ARBA00004123"/>
    </source>
</evidence>
<dbReference type="CDD" id="cd00018">
    <property type="entry name" value="AP2"/>
    <property type="match status" value="1"/>
</dbReference>
<evidence type="ECO:0000256" key="4">
    <source>
        <dbReference type="ARBA" id="ARBA00023125"/>
    </source>
</evidence>
<keyword evidence="7" id="KW-0539">Nucleus</keyword>
<dbReference type="PROSITE" id="PS51032">
    <property type="entry name" value="AP2_ERF"/>
    <property type="match status" value="1"/>
</dbReference>
<comment type="subcellular location">
    <subcellularLocation>
        <location evidence="1">Nucleus</location>
    </subcellularLocation>
</comment>
<evidence type="ECO:0000256" key="6">
    <source>
        <dbReference type="ARBA" id="ARBA00023163"/>
    </source>
</evidence>
<dbReference type="PRINTS" id="PR00367">
    <property type="entry name" value="ETHRSPELEMNT"/>
</dbReference>
<keyword evidence="5" id="KW-0010">Activator</keyword>
<evidence type="ECO:0000313" key="11">
    <source>
        <dbReference type="EMBL" id="KAK9154039.1"/>
    </source>
</evidence>
<dbReference type="GO" id="GO:0000976">
    <property type="term" value="F:transcription cis-regulatory region binding"/>
    <property type="evidence" value="ECO:0007669"/>
    <property type="project" value="TreeGrafter"/>
</dbReference>
<keyword evidence="6" id="KW-0804">Transcription</keyword>
<dbReference type="SUPFAM" id="SSF54171">
    <property type="entry name" value="DNA-binding domain"/>
    <property type="match status" value="1"/>
</dbReference>
<dbReference type="InterPro" id="IPR001471">
    <property type="entry name" value="AP2/ERF_dom"/>
</dbReference>
<dbReference type="Pfam" id="PF00847">
    <property type="entry name" value="AP2"/>
    <property type="match status" value="1"/>
</dbReference>
<name>A0AAP0KLV0_9MAGN</name>
<dbReference type="Proteomes" id="UP001417504">
    <property type="component" value="Unassembled WGS sequence"/>
</dbReference>
<dbReference type="SMART" id="SM00380">
    <property type="entry name" value="AP2"/>
    <property type="match status" value="1"/>
</dbReference>
<dbReference type="PANTHER" id="PTHR31241:SF62">
    <property type="entry name" value="DEHYDRATION-RESPONSIVE ELEMENT-BINDING PROTEIN 2D"/>
    <property type="match status" value="1"/>
</dbReference>
<evidence type="ECO:0000256" key="7">
    <source>
        <dbReference type="ARBA" id="ARBA00023242"/>
    </source>
</evidence>
<dbReference type="Gene3D" id="3.30.730.10">
    <property type="entry name" value="AP2/ERF domain"/>
    <property type="match status" value="1"/>
</dbReference>
<dbReference type="FunFam" id="3.30.730.10:FF:000001">
    <property type="entry name" value="Ethylene-responsive transcription factor 2"/>
    <property type="match status" value="1"/>
</dbReference>
<dbReference type="InterPro" id="IPR016177">
    <property type="entry name" value="DNA-bd_dom_sf"/>
</dbReference>
<organism evidence="11 12">
    <name type="scientific">Stephania japonica</name>
    <dbReference type="NCBI Taxonomy" id="461633"/>
    <lineage>
        <taxon>Eukaryota</taxon>
        <taxon>Viridiplantae</taxon>
        <taxon>Streptophyta</taxon>
        <taxon>Embryophyta</taxon>
        <taxon>Tracheophyta</taxon>
        <taxon>Spermatophyta</taxon>
        <taxon>Magnoliopsida</taxon>
        <taxon>Ranunculales</taxon>
        <taxon>Menispermaceae</taxon>
        <taxon>Menispermoideae</taxon>
        <taxon>Cissampelideae</taxon>
        <taxon>Stephania</taxon>
    </lineage>
</organism>
<evidence type="ECO:0000256" key="2">
    <source>
        <dbReference type="ARBA" id="ARBA00023015"/>
    </source>
</evidence>
<dbReference type="InterPro" id="IPR036955">
    <property type="entry name" value="AP2/ERF_dom_sf"/>
</dbReference>
<dbReference type="GO" id="GO:0003700">
    <property type="term" value="F:DNA-binding transcription factor activity"/>
    <property type="evidence" value="ECO:0007669"/>
    <property type="project" value="InterPro"/>
</dbReference>